<dbReference type="PROSITE" id="PS00640">
    <property type="entry name" value="THIOL_PROTEASE_ASN"/>
    <property type="match status" value="1"/>
</dbReference>
<dbReference type="AlphaFoldDB" id="A0A9N9MIB5"/>
<comment type="similarity">
    <text evidence="1">Belongs to the peptidase C1 family.</text>
</comment>
<evidence type="ECO:0000313" key="10">
    <source>
        <dbReference type="Proteomes" id="UP001152799"/>
    </source>
</evidence>
<dbReference type="OrthoDB" id="10253408at2759"/>
<evidence type="ECO:0000256" key="2">
    <source>
        <dbReference type="ARBA" id="ARBA00022670"/>
    </source>
</evidence>
<dbReference type="CDD" id="cd02248">
    <property type="entry name" value="Peptidase_C1A"/>
    <property type="match status" value="1"/>
</dbReference>
<name>A0A9N9MIB5_9CUCU</name>
<evidence type="ECO:0000256" key="3">
    <source>
        <dbReference type="ARBA" id="ARBA00022801"/>
    </source>
</evidence>
<keyword evidence="5" id="KW-1015">Disulfide bond</keyword>
<dbReference type="EMBL" id="OU892278">
    <property type="protein sequence ID" value="CAG9765400.1"/>
    <property type="molecule type" value="Genomic_DNA"/>
</dbReference>
<feature type="domain" description="Cathepsin propeptide inhibitor" evidence="8">
    <location>
        <begin position="38"/>
        <end position="97"/>
    </location>
</feature>
<dbReference type="Pfam" id="PF08246">
    <property type="entry name" value="Inhibitor_I29"/>
    <property type="match status" value="1"/>
</dbReference>
<dbReference type="PANTHER" id="PTHR12411">
    <property type="entry name" value="CYSTEINE PROTEASE FAMILY C1-RELATED"/>
    <property type="match status" value="1"/>
</dbReference>
<dbReference type="InterPro" id="IPR039417">
    <property type="entry name" value="Peptidase_C1A_papain-like"/>
</dbReference>
<evidence type="ECO:0000313" key="9">
    <source>
        <dbReference type="EMBL" id="CAG9765400.1"/>
    </source>
</evidence>
<dbReference type="SMART" id="SM00645">
    <property type="entry name" value="Pept_C1"/>
    <property type="match status" value="1"/>
</dbReference>
<organism evidence="9 10">
    <name type="scientific">Ceutorhynchus assimilis</name>
    <name type="common">cabbage seed weevil</name>
    <dbReference type="NCBI Taxonomy" id="467358"/>
    <lineage>
        <taxon>Eukaryota</taxon>
        <taxon>Metazoa</taxon>
        <taxon>Ecdysozoa</taxon>
        <taxon>Arthropoda</taxon>
        <taxon>Hexapoda</taxon>
        <taxon>Insecta</taxon>
        <taxon>Pterygota</taxon>
        <taxon>Neoptera</taxon>
        <taxon>Endopterygota</taxon>
        <taxon>Coleoptera</taxon>
        <taxon>Polyphaga</taxon>
        <taxon>Cucujiformia</taxon>
        <taxon>Curculionidae</taxon>
        <taxon>Ceutorhynchinae</taxon>
        <taxon>Ceutorhynchus</taxon>
    </lineage>
</organism>
<dbReference type="SUPFAM" id="SSF54001">
    <property type="entry name" value="Cysteine proteinases"/>
    <property type="match status" value="1"/>
</dbReference>
<dbReference type="PROSITE" id="PS00639">
    <property type="entry name" value="THIOL_PROTEASE_HIS"/>
    <property type="match status" value="1"/>
</dbReference>
<evidence type="ECO:0000256" key="6">
    <source>
        <dbReference type="SAM" id="SignalP"/>
    </source>
</evidence>
<dbReference type="InterPro" id="IPR025661">
    <property type="entry name" value="Pept_asp_AS"/>
</dbReference>
<dbReference type="GO" id="GO:0006508">
    <property type="term" value="P:proteolysis"/>
    <property type="evidence" value="ECO:0007669"/>
    <property type="project" value="UniProtKB-KW"/>
</dbReference>
<dbReference type="InterPro" id="IPR013128">
    <property type="entry name" value="Peptidase_C1A"/>
</dbReference>
<keyword evidence="10" id="KW-1185">Reference proteome</keyword>
<evidence type="ECO:0000256" key="5">
    <source>
        <dbReference type="ARBA" id="ARBA00023157"/>
    </source>
</evidence>
<dbReference type="InterPro" id="IPR000668">
    <property type="entry name" value="Peptidase_C1A_C"/>
</dbReference>
<evidence type="ECO:0000259" key="7">
    <source>
        <dbReference type="SMART" id="SM00645"/>
    </source>
</evidence>
<dbReference type="InterPro" id="IPR038765">
    <property type="entry name" value="Papain-like_cys_pep_sf"/>
</dbReference>
<gene>
    <name evidence="9" type="ORF">CEUTPL_LOCUS6006</name>
</gene>
<dbReference type="Pfam" id="PF00112">
    <property type="entry name" value="Peptidase_C1"/>
    <property type="match status" value="1"/>
</dbReference>
<accession>A0A9N9MIB5</accession>
<feature type="signal peptide" evidence="6">
    <location>
        <begin position="1"/>
        <end position="16"/>
    </location>
</feature>
<dbReference type="PRINTS" id="PR00705">
    <property type="entry name" value="PAPAIN"/>
</dbReference>
<proteinExistence type="inferred from homology"/>
<keyword evidence="4" id="KW-0788">Thiol protease</keyword>
<reference evidence="9" key="1">
    <citation type="submission" date="2022-01" db="EMBL/GenBank/DDBJ databases">
        <authorList>
            <person name="King R."/>
        </authorList>
    </citation>
    <scope>NUCLEOTIDE SEQUENCE</scope>
</reference>
<evidence type="ECO:0000256" key="4">
    <source>
        <dbReference type="ARBA" id="ARBA00022807"/>
    </source>
</evidence>
<dbReference type="Gene3D" id="3.90.70.10">
    <property type="entry name" value="Cysteine proteinases"/>
    <property type="match status" value="1"/>
</dbReference>
<protein>
    <submittedName>
        <fullName evidence="9">Uncharacterized protein</fullName>
    </submittedName>
</protein>
<dbReference type="Proteomes" id="UP001152799">
    <property type="component" value="Chromosome 2"/>
</dbReference>
<feature type="domain" description="Peptidase C1A papain C-terminal" evidence="7">
    <location>
        <begin position="125"/>
        <end position="336"/>
    </location>
</feature>
<keyword evidence="6" id="KW-0732">Signal</keyword>
<keyword evidence="3" id="KW-0378">Hydrolase</keyword>
<dbReference type="SMART" id="SM00848">
    <property type="entry name" value="Inhibitor_I29"/>
    <property type="match status" value="1"/>
</dbReference>
<sequence>MLLVAILFVNFMCALSQFGDLNPNFANLNSIQEITNQWLKFKSDNFKQFSPEEDTRRFNIFKENLKRIDDYRQKLQAGLIDFRVAITQFADLTKEEFISKMLTLKVPEERSKRALPKLNRTIRQISDSVDWRNQGAVTPIKNQKDCSSCWAFSAVGSLEGQYYKKYGNLISISEQNLIDCSTDGNNRGCNGGWIGNAFKYLTNNQITAENEYAYTGTQQMCNNNMGNFKISIKGYQTIQPDESQLQQAVATIGPISAALDASNLQFYAGGVYRDDDCAVGRVNHGIVIVGYGTESGRDYWLIKNSWGNQWGEGGYFKLIRNKGNQCNIASYGMYPNL</sequence>
<dbReference type="InterPro" id="IPR013201">
    <property type="entry name" value="Prot_inhib_I29"/>
</dbReference>
<keyword evidence="2" id="KW-0645">Protease</keyword>
<dbReference type="InterPro" id="IPR025660">
    <property type="entry name" value="Pept_his_AS"/>
</dbReference>
<dbReference type="GO" id="GO:0008234">
    <property type="term" value="F:cysteine-type peptidase activity"/>
    <property type="evidence" value="ECO:0007669"/>
    <property type="project" value="UniProtKB-KW"/>
</dbReference>
<feature type="chain" id="PRO_5040179418" evidence="6">
    <location>
        <begin position="17"/>
        <end position="337"/>
    </location>
</feature>
<evidence type="ECO:0000259" key="8">
    <source>
        <dbReference type="SMART" id="SM00848"/>
    </source>
</evidence>
<dbReference type="FunFam" id="3.90.70.10:FF:000006">
    <property type="entry name" value="Cathepsin S"/>
    <property type="match status" value="1"/>
</dbReference>
<evidence type="ECO:0000256" key="1">
    <source>
        <dbReference type="ARBA" id="ARBA00008455"/>
    </source>
</evidence>